<protein>
    <submittedName>
        <fullName evidence="2">Uncharacterized protein</fullName>
    </submittedName>
</protein>
<keyword evidence="3" id="KW-1185">Reference proteome</keyword>
<dbReference type="RefSeq" id="XP_018273694.1">
    <property type="nucleotide sequence ID" value="XM_018413922.1"/>
</dbReference>
<dbReference type="GeneID" id="28974370"/>
<evidence type="ECO:0000313" key="2">
    <source>
        <dbReference type="EMBL" id="KPV77645.1"/>
    </source>
</evidence>
<feature type="compositionally biased region" description="Low complexity" evidence="1">
    <location>
        <begin position="1"/>
        <end position="33"/>
    </location>
</feature>
<gene>
    <name evidence="2" type="ORF">RHOBADRAFT_41640</name>
</gene>
<dbReference type="EMBL" id="KQ474074">
    <property type="protein sequence ID" value="KPV77645.1"/>
    <property type="molecule type" value="Genomic_DNA"/>
</dbReference>
<feature type="region of interest" description="Disordered" evidence="1">
    <location>
        <begin position="90"/>
        <end position="125"/>
    </location>
</feature>
<name>A0A194SB12_RHOGW</name>
<dbReference type="OMA" id="MSEAFYP"/>
<dbReference type="AlphaFoldDB" id="A0A194SB12"/>
<dbReference type="OrthoDB" id="5544050at2759"/>
<feature type="region of interest" description="Disordered" evidence="1">
    <location>
        <begin position="1"/>
        <end position="48"/>
    </location>
</feature>
<proteinExistence type="predicted"/>
<evidence type="ECO:0000313" key="3">
    <source>
        <dbReference type="Proteomes" id="UP000053890"/>
    </source>
</evidence>
<evidence type="ECO:0000256" key="1">
    <source>
        <dbReference type="SAM" id="MobiDB-lite"/>
    </source>
</evidence>
<dbReference type="Proteomes" id="UP000053890">
    <property type="component" value="Unassembled WGS sequence"/>
</dbReference>
<organism evidence="2 3">
    <name type="scientific">Rhodotorula graminis (strain WP1)</name>
    <dbReference type="NCBI Taxonomy" id="578459"/>
    <lineage>
        <taxon>Eukaryota</taxon>
        <taxon>Fungi</taxon>
        <taxon>Dikarya</taxon>
        <taxon>Basidiomycota</taxon>
        <taxon>Pucciniomycotina</taxon>
        <taxon>Microbotryomycetes</taxon>
        <taxon>Sporidiobolales</taxon>
        <taxon>Sporidiobolaceae</taxon>
        <taxon>Rhodotorula</taxon>
    </lineage>
</organism>
<accession>A0A194SB12</accession>
<sequence length="148" mass="16271">MAPTAAPDRSLSPASSSTSRRTPQPVVAPKKGSAPPPKPQNLFKNDGSFLSKFKKQLSPEEQEKQDREAAIARITDTLDRPHRNLKKALDERIKNRGKRPLPAAADAANPSSKKPKADDAEQTAYQAEVKRLSARELSDDRLVKPLLK</sequence>
<reference evidence="2 3" key="1">
    <citation type="journal article" date="2015" name="Front. Microbiol.">
        <title>Genome sequence of the plant growth promoting endophytic yeast Rhodotorula graminis WP1.</title>
        <authorList>
            <person name="Firrincieli A."/>
            <person name="Otillar R."/>
            <person name="Salamov A."/>
            <person name="Schmutz J."/>
            <person name="Khan Z."/>
            <person name="Redman R.S."/>
            <person name="Fleck N.D."/>
            <person name="Lindquist E."/>
            <person name="Grigoriev I.V."/>
            <person name="Doty S.L."/>
        </authorList>
    </citation>
    <scope>NUCLEOTIDE SEQUENCE [LARGE SCALE GENOMIC DNA]</scope>
    <source>
        <strain evidence="2 3">WP1</strain>
    </source>
</reference>